<feature type="signal peptide" evidence="13">
    <location>
        <begin position="1"/>
        <end position="27"/>
    </location>
</feature>
<evidence type="ECO:0000313" key="15">
    <source>
        <dbReference type="EMBL" id="MBU2666840.1"/>
    </source>
</evidence>
<dbReference type="SUPFAM" id="SSF51445">
    <property type="entry name" value="(Trans)glycosidases"/>
    <property type="match status" value="2"/>
</dbReference>
<dbReference type="CDD" id="cd11339">
    <property type="entry name" value="AmyAc_bac_CMD_like_2"/>
    <property type="match status" value="1"/>
</dbReference>
<feature type="domain" description="Glycosyl hydrolase family 13 catalytic" evidence="14">
    <location>
        <begin position="54"/>
        <end position="503"/>
    </location>
</feature>
<dbReference type="Gene3D" id="2.60.40.10">
    <property type="entry name" value="Immunoglobulins"/>
    <property type="match status" value="1"/>
</dbReference>
<dbReference type="Gene3D" id="2.60.40.1180">
    <property type="entry name" value="Golgi alpha-mannosidase II"/>
    <property type="match status" value="2"/>
</dbReference>
<evidence type="ECO:0000256" key="4">
    <source>
        <dbReference type="ARBA" id="ARBA00022729"/>
    </source>
</evidence>
<dbReference type="Gene3D" id="3.20.20.80">
    <property type="entry name" value="Glycosidases"/>
    <property type="match status" value="2"/>
</dbReference>
<dbReference type="EC" id="3.2.1.41" evidence="9"/>
<comment type="catalytic activity">
    <reaction evidence="1">
        <text>Endohydrolysis of (1-&gt;4)-alpha-D-glucosidic linkages in polysaccharides containing three or more (1-&gt;4)-alpha-linked D-glucose units.</text>
        <dbReference type="EC" id="3.2.1.1"/>
    </reaction>
</comment>
<proteinExistence type="inferred from homology"/>
<comment type="catalytic activity">
    <reaction evidence="8">
        <text>Hydrolysis of (1-&gt;6)-alpha-D-glucosidic linkages in pullulan, amylopectin and glycogen, and in the alpha- and beta-limit dextrins of amylopectin and glycogen.</text>
        <dbReference type="EC" id="3.2.1.41"/>
    </reaction>
</comment>
<evidence type="ECO:0000313" key="16">
    <source>
        <dbReference type="Proteomes" id="UP001519654"/>
    </source>
</evidence>
<dbReference type="Pfam" id="PF11852">
    <property type="entry name" value="Pullul_strch_C"/>
    <property type="match status" value="1"/>
</dbReference>
<dbReference type="InterPro" id="IPR017853">
    <property type="entry name" value="GH"/>
</dbReference>
<evidence type="ECO:0000256" key="10">
    <source>
        <dbReference type="ARBA" id="ARBA00029618"/>
    </source>
</evidence>
<dbReference type="InterPro" id="IPR040671">
    <property type="entry name" value="Pullulanase_N2"/>
</dbReference>
<keyword evidence="7" id="KW-0326">Glycosidase</keyword>
<feature type="chain" id="PRO_5046582475" description="1,4-alpha-D-glucan glucanohydrolase" evidence="13">
    <location>
        <begin position="28"/>
        <end position="1783"/>
    </location>
</feature>
<evidence type="ECO:0000256" key="7">
    <source>
        <dbReference type="ARBA" id="ARBA00023295"/>
    </source>
</evidence>
<evidence type="ECO:0000256" key="8">
    <source>
        <dbReference type="ARBA" id="ARBA00023965"/>
    </source>
</evidence>
<evidence type="ECO:0000256" key="5">
    <source>
        <dbReference type="ARBA" id="ARBA00022801"/>
    </source>
</evidence>
<dbReference type="Proteomes" id="UP001519654">
    <property type="component" value="Unassembled WGS sequence"/>
</dbReference>
<dbReference type="Pfam" id="PF00128">
    <property type="entry name" value="Alpha-amylase"/>
    <property type="match status" value="1"/>
</dbReference>
<dbReference type="EMBL" id="JAHKKG010000007">
    <property type="protein sequence ID" value="MBU2666840.1"/>
    <property type="molecule type" value="Genomic_DNA"/>
</dbReference>
<keyword evidence="5" id="KW-0378">Hydrolase</keyword>
<dbReference type="InterPro" id="IPR013780">
    <property type="entry name" value="Glyco_hydro_b"/>
</dbReference>
<dbReference type="SMART" id="SM00642">
    <property type="entry name" value="Aamy"/>
    <property type="match status" value="1"/>
</dbReference>
<keyword evidence="16" id="KW-1185">Reference proteome</keyword>
<dbReference type="EC" id="3.2.1.1" evidence="3"/>
<dbReference type="Gene3D" id="2.60.40.1130">
    <property type="entry name" value="Rab geranylgeranyltransferase alpha-subunit, insert domain"/>
    <property type="match status" value="1"/>
</dbReference>
<dbReference type="CDD" id="cd10315">
    <property type="entry name" value="CBM41_pullulanase"/>
    <property type="match status" value="2"/>
</dbReference>
<reference evidence="15 16" key="1">
    <citation type="submission" date="2021-06" db="EMBL/GenBank/DDBJ databases">
        <title>Actinoplanes lichenicola sp. nov., and Actinoplanes ovalisporus sp. nov., isolated from lichen in Thailand.</title>
        <authorList>
            <person name="Saeng-In P."/>
            <person name="Kanchanasin P."/>
            <person name="Yuki M."/>
            <person name="Kudo T."/>
            <person name="Ohkuma M."/>
            <person name="Phongsopitanun W."/>
            <person name="Tanasupawat S."/>
        </authorList>
    </citation>
    <scope>NUCLEOTIDE SEQUENCE [LARGE SCALE GENOMIC DNA]</scope>
    <source>
        <strain evidence="15 16">NBRC 110975</strain>
    </source>
</reference>
<evidence type="ECO:0000256" key="11">
    <source>
        <dbReference type="ARBA" id="ARBA00030238"/>
    </source>
</evidence>
<comment type="caution">
    <text evidence="15">The sequence shown here is derived from an EMBL/GenBank/DDBJ whole genome shotgun (WGS) entry which is preliminary data.</text>
</comment>
<dbReference type="InterPro" id="IPR011839">
    <property type="entry name" value="Pullul_strch"/>
</dbReference>
<evidence type="ECO:0000256" key="6">
    <source>
        <dbReference type="ARBA" id="ARBA00022837"/>
    </source>
</evidence>
<protein>
    <recommendedName>
        <fullName evidence="11">1,4-alpha-D-glucan glucanohydrolase</fullName>
        <ecNumber evidence="3">3.2.1.1</ecNumber>
        <ecNumber evidence="9">3.2.1.41</ecNumber>
    </recommendedName>
    <alternativeName>
        <fullName evidence="10">Alpha-dextrin endo-1,6-alpha-glucosidase</fullName>
    </alternativeName>
    <alternativeName>
        <fullName evidence="12">Pullulan 6-glucanohydrolase</fullName>
    </alternativeName>
</protein>
<dbReference type="InterPro" id="IPR013784">
    <property type="entry name" value="Carb-bd-like_fold"/>
</dbReference>
<name>A0ABS5YXK7_9ACTN</name>
<dbReference type="SUPFAM" id="SSF81296">
    <property type="entry name" value="E set domains"/>
    <property type="match status" value="2"/>
</dbReference>
<evidence type="ECO:0000256" key="12">
    <source>
        <dbReference type="ARBA" id="ARBA00031076"/>
    </source>
</evidence>
<keyword evidence="6" id="KW-0106">Calcium</keyword>
<dbReference type="PANTHER" id="PTHR43002">
    <property type="entry name" value="GLYCOGEN DEBRANCHING ENZYME"/>
    <property type="match status" value="1"/>
</dbReference>
<dbReference type="SUPFAM" id="SSF51011">
    <property type="entry name" value="Glycosyl hydrolase domain"/>
    <property type="match status" value="1"/>
</dbReference>
<dbReference type="CDD" id="cd02860">
    <property type="entry name" value="E_set_Pullulanase"/>
    <property type="match status" value="1"/>
</dbReference>
<dbReference type="CDD" id="cd11341">
    <property type="entry name" value="AmyAc_Pullulanase_LD-like"/>
    <property type="match status" value="1"/>
</dbReference>
<dbReference type="InterPro" id="IPR024561">
    <property type="entry name" value="Pullul_strch_C"/>
</dbReference>
<evidence type="ECO:0000259" key="14">
    <source>
        <dbReference type="SMART" id="SM00642"/>
    </source>
</evidence>
<evidence type="ECO:0000256" key="2">
    <source>
        <dbReference type="ARBA" id="ARBA00008061"/>
    </source>
</evidence>
<dbReference type="RefSeq" id="WP_215790735.1">
    <property type="nucleotide sequence ID" value="NZ_JAHKKG010000007.1"/>
</dbReference>
<dbReference type="InterPro" id="IPR014756">
    <property type="entry name" value="Ig_E-set"/>
</dbReference>
<dbReference type="InterPro" id="IPR005323">
    <property type="entry name" value="CBM41_pullulanase"/>
</dbReference>
<evidence type="ECO:0000256" key="13">
    <source>
        <dbReference type="SAM" id="SignalP"/>
    </source>
</evidence>
<dbReference type="Pfam" id="PF03714">
    <property type="entry name" value="PUD"/>
    <property type="match status" value="2"/>
</dbReference>
<dbReference type="InterPro" id="IPR006047">
    <property type="entry name" value="GH13_cat_dom"/>
</dbReference>
<keyword evidence="4 13" id="KW-0732">Signal</keyword>
<dbReference type="InterPro" id="IPR013783">
    <property type="entry name" value="Ig-like_fold"/>
</dbReference>
<comment type="similarity">
    <text evidence="2">Belongs to the glycosyl hydrolase 13 family.</text>
</comment>
<dbReference type="SUPFAM" id="SSF49452">
    <property type="entry name" value="Starch-binding domain-like"/>
    <property type="match status" value="2"/>
</dbReference>
<dbReference type="NCBIfam" id="TIGR02103">
    <property type="entry name" value="pullul_strch"/>
    <property type="match status" value="1"/>
</dbReference>
<dbReference type="Gene3D" id="2.60.40.1110">
    <property type="match status" value="2"/>
</dbReference>
<sequence length="1783" mass="190431">MVSRSRRLLAAAVALTLPFLTAIPARADESKAPSDAVIAQWGTDEPAGNEQYYFVLPDRFANGDKSNDKGGLTGDRLSTGLDPADKGFYHGGDLAGVIDKLDYIQGLGTTAIWLAPVFKNRPVQGSGDDISAGYHGYWITDFTQVDPHFGTNDELKKLVRLAHQRGLKVYLDIIANHTADVIRYAENKYDYIDKTVSPYEDAQGRPFDDRRGEFPKVSASSFPYTPVFPSAADKTVKKPAWLNDPTMYHNRGNSTFAGENSEYGDFFGLDDLWTERPEVVRGLTDIYAWWIAQTGIDGYRLDTVKHVNLDFWPQFSAGIEKAAARTGKKDFFMFGEVYSADQEVESTYVRQGKLPATLDFSFQEAAKNFVAGDGSAQALADLYAKDDLYTARDTNAGRLPTFLGNHDMGRIGSFLKGDDALRRDQLAHELMFLTRGQPVVYSGDEQGFTGPGGDKDARQDMFASKTADYLDDDLIGTDRTHAVDNYNTAHPLYKTIASLGALRKANSALRGGVQVTRHAADGVFAASRLDPAQRVEYVVAANSGTTAKTVTIDTWSASTGFRGIYGISDTVQAAGDGKLVINVPPLSSVALKADKSVKGSSSAPTVTFSSPTAGGLAPTRAELGASVSGDPLSTVTFAAQVGDGPWQLVGTATNSGAGAYSAYHDLTGLAGGTTVRYKAVVRDGKGKLASATTSIKVGTAVEATSPDYAVVHYQRPAGGYDDYGLYVFGDVDPSMTTTWPAGQPFVGEDAYGKFAYVKLAPNARNVGFIVVSKDGVKDVEADRTFDPSQSGEIWLKQGDPAITTTPPAASPDTTTATIHYRRTDGDYAGWGLHVWDGAATGTDWASPLPPTGTDSFGAYWKVPLAAGATALKYIIHKGDEKDLPTDQQLTFADGGHEIWLLAGVPTRLAPVVKKTGSGGVVDTTKSSAVWLDRGTIAWARNGSTDGKVYDLAYAPDGVGDLTGTYKQVRLAAVDGLTDAQRAKFPHLWQYDAFRLPPGVDVKEVLRGQVVVTERDATGKLLAATGVQLAGVLDDVYASAAAGAQLGPVGTTLSVWAPTARKVDLQLFDTAESGPSIVAMRRDDRTGIWSVKGPSSWKGKYYQYRVTAWQPAAQRQFTAAVTDPYSLGLSTDSKLSRIVDLTDPALAPAGWNSLRKPAAVPSAKIQISELSVRDFSMADKTVPAAQRGTFQAFTNPSTDGMKHLTALADSGVTHLHLLPVFDFATIPEKRADQMVPACDLASLPPDSEEQQKCVAAVAATDGYNWGYDPLHYTVPEGGYAADPTQRTKEFRQMVAGVNKAGLRVVMDVVYNHTSAAGNDPNSVLDQIVPGYYQRLLADGTVANSTCCANTATENAMMGKLVVDSIVTWARAYKVDGFRFDLMGHHPKANILAVRAALDRLTLARDGVDGKNINLYGEGWDFGEVAGNARFVQATQANMAGTGIATFNDRLRDAVRGGGPFDENPRVQGFATGLLSAPNGDAVNGTEAEQKARLLHYQDLIKVGLSGNLLSYKFVASSGATVTGAQVDYNGSPAGYTAAPGEAITYVDAHDNEILYDAMAFKLPQATSGVERARAQSVALATTALGQGAGFVTTGTERLRSKSLDRNSYNSGDWFNQIIWDCADGNGFGRGLPPATDNADKWPISQPLLADPQLVPTCADVALADARYQELLKIRGSSPVFGLPTAAEVQKRLSFPLSGAAETPGVVTMTLDGRGIDRNWKSVTVVFNGTSAATTQTVPALAGKAVTLHPVQRNSADPLVRTATFTRATGALTVPARTVSVFVES</sequence>
<dbReference type="Pfam" id="PF17967">
    <property type="entry name" value="Pullulanase_N2"/>
    <property type="match status" value="1"/>
</dbReference>
<accession>A0ABS5YXK7</accession>
<dbReference type="InterPro" id="IPR004193">
    <property type="entry name" value="Glyco_hydro_13_N"/>
</dbReference>
<gene>
    <name evidence="15" type="primary">pulA</name>
    <name evidence="15" type="ORF">KOI35_25340</name>
</gene>
<dbReference type="Pfam" id="PF02922">
    <property type="entry name" value="CBM_48"/>
    <property type="match status" value="1"/>
</dbReference>
<evidence type="ECO:0000256" key="9">
    <source>
        <dbReference type="ARBA" id="ARBA00024062"/>
    </source>
</evidence>
<organism evidence="15 16">
    <name type="scientific">Paractinoplanes bogorensis</name>
    <dbReference type="NCBI Taxonomy" id="1610840"/>
    <lineage>
        <taxon>Bacteria</taxon>
        <taxon>Bacillati</taxon>
        <taxon>Actinomycetota</taxon>
        <taxon>Actinomycetes</taxon>
        <taxon>Micromonosporales</taxon>
        <taxon>Micromonosporaceae</taxon>
        <taxon>Paractinoplanes</taxon>
    </lineage>
</organism>
<evidence type="ECO:0000256" key="1">
    <source>
        <dbReference type="ARBA" id="ARBA00000548"/>
    </source>
</evidence>
<evidence type="ECO:0000256" key="3">
    <source>
        <dbReference type="ARBA" id="ARBA00012595"/>
    </source>
</evidence>